<dbReference type="PANTHER" id="PTHR43707:SF1">
    <property type="entry name" value="HISTIDINE--TRNA LIGASE, MITOCHONDRIAL-RELATED"/>
    <property type="match status" value="1"/>
</dbReference>
<dbReference type="InterPro" id="IPR036621">
    <property type="entry name" value="Anticodon-bd_dom_sf"/>
</dbReference>
<dbReference type="RefSeq" id="WP_354448992.1">
    <property type="nucleotide sequence ID" value="NZ_JBEPSH010000015.1"/>
</dbReference>
<keyword evidence="4 10" id="KW-0436">Ligase</keyword>
<keyword evidence="5 10" id="KW-0547">Nucleotide-binding</keyword>
<dbReference type="NCBIfam" id="TIGR00442">
    <property type="entry name" value="hisS"/>
    <property type="match status" value="1"/>
</dbReference>
<evidence type="ECO:0000256" key="4">
    <source>
        <dbReference type="ARBA" id="ARBA00022598"/>
    </source>
</evidence>
<dbReference type="PIRSF" id="PIRSF001549">
    <property type="entry name" value="His-tRNA_synth"/>
    <property type="match status" value="1"/>
</dbReference>
<dbReference type="InterPro" id="IPR015807">
    <property type="entry name" value="His-tRNA-ligase"/>
</dbReference>
<dbReference type="EC" id="6.1.1.21" evidence="10"/>
<sequence length="432" mass="48077">MSKEKQITAVKGMNDILPQESARWEWLEDVVRKVMARSAYRNIRTPIMEHTQLFTRGLGEVTDIVEKEMYSFQDRADKNGDAEHLTLRPESTAGVVRAVSEHNMLYEGGKRLYYMGPMFRRERPQRGRYRQFHQIGAEALGFGGPEVDAELILLAAQLWDALGIKNWRLELNSLGQPDERREHRAALIAYFESHADQLDEDARRRLHANPLRILDTKNPAMQSLVEGAPRLMDYLGEASQKHLEAVQAILKANGIDYSINPRLVRGLDYYNLTVFEFITEKLGSQGTICGGGRYDYLIQEIGGKAAPAVGWALGVERVLELLKEEGVQTPEPAPDAYAIIPDVSAVPAAMRCLYALRSEGVAVQMHAGTGEGMGSMKSQFKKADASGARYALIFGADELAAGELTVKALRDGAGEQQRQSLTEVSKWATALK</sequence>
<dbReference type="InterPro" id="IPR004516">
    <property type="entry name" value="HisRS/HisZ"/>
</dbReference>
<dbReference type="InterPro" id="IPR041715">
    <property type="entry name" value="HisRS-like_core"/>
</dbReference>
<evidence type="ECO:0000256" key="3">
    <source>
        <dbReference type="ARBA" id="ARBA00022490"/>
    </source>
</evidence>
<comment type="catalytic activity">
    <reaction evidence="9 10">
        <text>tRNA(His) + L-histidine + ATP = L-histidyl-tRNA(His) + AMP + diphosphate + H(+)</text>
        <dbReference type="Rhea" id="RHEA:17313"/>
        <dbReference type="Rhea" id="RHEA-COMP:9665"/>
        <dbReference type="Rhea" id="RHEA-COMP:9689"/>
        <dbReference type="ChEBI" id="CHEBI:15378"/>
        <dbReference type="ChEBI" id="CHEBI:30616"/>
        <dbReference type="ChEBI" id="CHEBI:33019"/>
        <dbReference type="ChEBI" id="CHEBI:57595"/>
        <dbReference type="ChEBI" id="CHEBI:78442"/>
        <dbReference type="ChEBI" id="CHEBI:78527"/>
        <dbReference type="ChEBI" id="CHEBI:456215"/>
        <dbReference type="EC" id="6.1.1.21"/>
    </reaction>
</comment>
<keyword evidence="8 10" id="KW-0030">Aminoacyl-tRNA synthetase</keyword>
<dbReference type="Gene3D" id="3.40.50.800">
    <property type="entry name" value="Anticodon-binding domain"/>
    <property type="match status" value="1"/>
</dbReference>
<dbReference type="Proteomes" id="UP001549320">
    <property type="component" value="Unassembled WGS sequence"/>
</dbReference>
<dbReference type="PANTHER" id="PTHR43707">
    <property type="entry name" value="HISTIDYL-TRNA SYNTHETASE"/>
    <property type="match status" value="1"/>
</dbReference>
<evidence type="ECO:0000256" key="6">
    <source>
        <dbReference type="ARBA" id="ARBA00022840"/>
    </source>
</evidence>
<evidence type="ECO:0000259" key="11">
    <source>
        <dbReference type="PROSITE" id="PS50862"/>
    </source>
</evidence>
<dbReference type="HAMAP" id="MF_00127">
    <property type="entry name" value="His_tRNA_synth"/>
    <property type="match status" value="1"/>
</dbReference>
<gene>
    <name evidence="10" type="primary">hisS</name>
    <name evidence="12" type="ORF">ABIE13_005367</name>
</gene>
<proteinExistence type="inferred from homology"/>
<dbReference type="InterPro" id="IPR004154">
    <property type="entry name" value="Anticodon-bd"/>
</dbReference>
<organism evidence="12 13">
    <name type="scientific">Ottowia thiooxydans</name>
    <dbReference type="NCBI Taxonomy" id="219182"/>
    <lineage>
        <taxon>Bacteria</taxon>
        <taxon>Pseudomonadati</taxon>
        <taxon>Pseudomonadota</taxon>
        <taxon>Betaproteobacteria</taxon>
        <taxon>Burkholderiales</taxon>
        <taxon>Comamonadaceae</taxon>
        <taxon>Ottowia</taxon>
    </lineage>
</organism>
<keyword evidence="3 10" id="KW-0963">Cytoplasm</keyword>
<dbReference type="PROSITE" id="PS50862">
    <property type="entry name" value="AA_TRNA_LIGASE_II"/>
    <property type="match status" value="1"/>
</dbReference>
<comment type="subunit">
    <text evidence="2 10">Homodimer.</text>
</comment>
<evidence type="ECO:0000256" key="5">
    <source>
        <dbReference type="ARBA" id="ARBA00022741"/>
    </source>
</evidence>
<dbReference type="EMBL" id="JBEPSH010000015">
    <property type="protein sequence ID" value="MET4580227.1"/>
    <property type="molecule type" value="Genomic_DNA"/>
</dbReference>
<evidence type="ECO:0000313" key="12">
    <source>
        <dbReference type="EMBL" id="MET4580227.1"/>
    </source>
</evidence>
<keyword evidence="13" id="KW-1185">Reference proteome</keyword>
<evidence type="ECO:0000256" key="2">
    <source>
        <dbReference type="ARBA" id="ARBA00011738"/>
    </source>
</evidence>
<accession>A0ABV2QI78</accession>
<comment type="subcellular location">
    <subcellularLocation>
        <location evidence="10">Cytoplasm</location>
    </subcellularLocation>
</comment>
<comment type="caution">
    <text evidence="12">The sequence shown here is derived from an EMBL/GenBank/DDBJ whole genome shotgun (WGS) entry which is preliminary data.</text>
</comment>
<evidence type="ECO:0000256" key="7">
    <source>
        <dbReference type="ARBA" id="ARBA00022917"/>
    </source>
</evidence>
<dbReference type="SUPFAM" id="SSF52954">
    <property type="entry name" value="Class II aaRS ABD-related"/>
    <property type="match status" value="1"/>
</dbReference>
<feature type="domain" description="Aminoacyl-transfer RNA synthetases class-II family profile" evidence="11">
    <location>
        <begin position="1"/>
        <end position="341"/>
    </location>
</feature>
<dbReference type="Pfam" id="PF13393">
    <property type="entry name" value="tRNA-synt_His"/>
    <property type="match status" value="1"/>
</dbReference>
<dbReference type="Pfam" id="PF03129">
    <property type="entry name" value="HGTP_anticodon"/>
    <property type="match status" value="1"/>
</dbReference>
<dbReference type="GO" id="GO:0004821">
    <property type="term" value="F:histidine-tRNA ligase activity"/>
    <property type="evidence" value="ECO:0007669"/>
    <property type="project" value="UniProtKB-EC"/>
</dbReference>
<dbReference type="Gene3D" id="3.30.930.10">
    <property type="entry name" value="Bira Bifunctional Protein, Domain 2"/>
    <property type="match status" value="1"/>
</dbReference>
<comment type="similarity">
    <text evidence="1 10">Belongs to the class-II aminoacyl-tRNA synthetase family.</text>
</comment>
<dbReference type="InterPro" id="IPR045864">
    <property type="entry name" value="aa-tRNA-synth_II/BPL/LPL"/>
</dbReference>
<evidence type="ECO:0000256" key="9">
    <source>
        <dbReference type="ARBA" id="ARBA00047639"/>
    </source>
</evidence>
<keyword evidence="6 10" id="KW-0067">ATP-binding</keyword>
<keyword evidence="7 10" id="KW-0648">Protein biosynthesis</keyword>
<evidence type="ECO:0000256" key="8">
    <source>
        <dbReference type="ARBA" id="ARBA00023146"/>
    </source>
</evidence>
<evidence type="ECO:0000256" key="1">
    <source>
        <dbReference type="ARBA" id="ARBA00008226"/>
    </source>
</evidence>
<evidence type="ECO:0000256" key="10">
    <source>
        <dbReference type="HAMAP-Rule" id="MF_00127"/>
    </source>
</evidence>
<evidence type="ECO:0000313" key="13">
    <source>
        <dbReference type="Proteomes" id="UP001549320"/>
    </source>
</evidence>
<name>A0ABV2QI78_9BURK</name>
<reference evidence="12 13" key="1">
    <citation type="submission" date="2024-06" db="EMBL/GenBank/DDBJ databases">
        <title>Sorghum-associated microbial communities from plants grown in Nebraska, USA.</title>
        <authorList>
            <person name="Schachtman D."/>
        </authorList>
    </citation>
    <scope>NUCLEOTIDE SEQUENCE [LARGE SCALE GENOMIC DNA]</scope>
    <source>
        <strain evidence="12 13">2709</strain>
    </source>
</reference>
<dbReference type="SUPFAM" id="SSF55681">
    <property type="entry name" value="Class II aaRS and biotin synthetases"/>
    <property type="match status" value="1"/>
</dbReference>
<dbReference type="CDD" id="cd00773">
    <property type="entry name" value="HisRS-like_core"/>
    <property type="match status" value="1"/>
</dbReference>
<dbReference type="InterPro" id="IPR006195">
    <property type="entry name" value="aa-tRNA-synth_II"/>
</dbReference>
<protein>
    <recommendedName>
        <fullName evidence="10">Histidine--tRNA ligase</fullName>
        <ecNumber evidence="10">6.1.1.21</ecNumber>
    </recommendedName>
    <alternativeName>
        <fullName evidence="10">Histidyl-tRNA synthetase</fullName>
        <shortName evidence="10">HisRS</shortName>
    </alternativeName>
</protein>